<dbReference type="EMBL" id="CP151632">
    <property type="protein sequence ID" value="WZO34618.1"/>
    <property type="molecule type" value="Genomic_DNA"/>
</dbReference>
<evidence type="ECO:0000259" key="6">
    <source>
        <dbReference type="PROSITE" id="PS50850"/>
    </source>
</evidence>
<dbReference type="Pfam" id="PF07690">
    <property type="entry name" value="MFS_1"/>
    <property type="match status" value="1"/>
</dbReference>
<organism evidence="7">
    <name type="scientific">Microbacterium sp. LWS13-1.2</name>
    <dbReference type="NCBI Taxonomy" id="3135264"/>
    <lineage>
        <taxon>Bacteria</taxon>
        <taxon>Bacillati</taxon>
        <taxon>Actinomycetota</taxon>
        <taxon>Actinomycetes</taxon>
        <taxon>Micrococcales</taxon>
        <taxon>Microbacteriaceae</taxon>
        <taxon>Microbacterium</taxon>
    </lineage>
</organism>
<feature type="domain" description="Major facilitator superfamily (MFS) profile" evidence="6">
    <location>
        <begin position="19"/>
        <end position="404"/>
    </location>
</feature>
<feature type="transmembrane region" description="Helical" evidence="5">
    <location>
        <begin position="377"/>
        <end position="398"/>
    </location>
</feature>
<feature type="transmembrane region" description="Helical" evidence="5">
    <location>
        <begin position="178"/>
        <end position="200"/>
    </location>
</feature>
<dbReference type="GO" id="GO:0022857">
    <property type="term" value="F:transmembrane transporter activity"/>
    <property type="evidence" value="ECO:0007669"/>
    <property type="project" value="InterPro"/>
</dbReference>
<feature type="transmembrane region" description="Helical" evidence="5">
    <location>
        <begin position="87"/>
        <end position="105"/>
    </location>
</feature>
<dbReference type="SUPFAM" id="SSF103473">
    <property type="entry name" value="MFS general substrate transporter"/>
    <property type="match status" value="1"/>
</dbReference>
<dbReference type="AlphaFoldDB" id="A0AAU6SCL1"/>
<reference evidence="7" key="1">
    <citation type="submission" date="2024-04" db="EMBL/GenBank/DDBJ databases">
        <authorList>
            <person name="Roder T."/>
            <person name="Oberhansli S."/>
            <person name="Kreuzer M."/>
        </authorList>
    </citation>
    <scope>NUCLEOTIDE SEQUENCE</scope>
    <source>
        <strain evidence="7">LWS13-1.2</strain>
    </source>
</reference>
<feature type="transmembrane region" description="Helical" evidence="5">
    <location>
        <begin position="145"/>
        <end position="166"/>
    </location>
</feature>
<comment type="subcellular location">
    <subcellularLocation>
        <location evidence="1">Cell membrane</location>
        <topology evidence="1">Multi-pass membrane protein</topology>
    </subcellularLocation>
</comment>
<dbReference type="PANTHER" id="PTHR23523">
    <property type="match status" value="1"/>
</dbReference>
<sequence>MASSSRTARPEPSRTTSIAMLLVAVCLVAANMRPAITGLGPLLDQIGADTGMSVSTLGVLAAVPLIAWALFSPLAHDLSRRFGQPRVLMWSLIVLLAGTLVRSIPGPVVSLWVGTAIIGIGIAIINVLMPAVVKRDFPTHVPAVTAAYTALLAGLGAVSSGVVVPISHIPLGGDPAGWRFALLVTGAALLPFAIVGWWWAHRGAAHAHVRGSAPRGRTGIWSDATAWLVAVYMGLQASMFYMFVTWLAPLSMSIGRTEVVAGIDVMVYQLFSLAGCLLLPLILRGGLERWAPALIPSLAIVGVAGLMLAPDAVLLWASLIGLTGGATLAMSLTLMAQRARDHDASAALSGMSQSVGYVIAAFGPVAFGALHSLTGDWIASLALVLAVLAALTGVGVFAGRDRYVLERS</sequence>
<protein>
    <submittedName>
        <fullName evidence="7">MFS transporter</fullName>
    </submittedName>
</protein>
<evidence type="ECO:0000256" key="2">
    <source>
        <dbReference type="ARBA" id="ARBA00022692"/>
    </source>
</evidence>
<feature type="transmembrane region" description="Helical" evidence="5">
    <location>
        <begin position="111"/>
        <end position="133"/>
    </location>
</feature>
<evidence type="ECO:0000256" key="5">
    <source>
        <dbReference type="SAM" id="Phobius"/>
    </source>
</evidence>
<evidence type="ECO:0000256" key="1">
    <source>
        <dbReference type="ARBA" id="ARBA00004651"/>
    </source>
</evidence>
<dbReference type="InterPro" id="IPR036259">
    <property type="entry name" value="MFS_trans_sf"/>
</dbReference>
<keyword evidence="3 5" id="KW-1133">Transmembrane helix</keyword>
<proteinExistence type="predicted"/>
<dbReference type="PANTHER" id="PTHR23523:SF2">
    <property type="entry name" value="2-NITROIMIDAZOLE TRANSPORTER"/>
    <property type="match status" value="1"/>
</dbReference>
<dbReference type="InterPro" id="IPR052524">
    <property type="entry name" value="MFS_Cyanate_Porter"/>
</dbReference>
<dbReference type="GO" id="GO:0005886">
    <property type="term" value="C:plasma membrane"/>
    <property type="evidence" value="ECO:0007669"/>
    <property type="project" value="UniProtKB-SubCell"/>
</dbReference>
<gene>
    <name evidence="7" type="ORF">MRBLWS13_002280</name>
</gene>
<feature type="transmembrane region" description="Helical" evidence="5">
    <location>
        <begin position="266"/>
        <end position="283"/>
    </location>
</feature>
<evidence type="ECO:0000256" key="4">
    <source>
        <dbReference type="ARBA" id="ARBA00023136"/>
    </source>
</evidence>
<dbReference type="Gene3D" id="1.20.1250.20">
    <property type="entry name" value="MFS general substrate transporter like domains"/>
    <property type="match status" value="1"/>
</dbReference>
<feature type="transmembrane region" description="Helical" evidence="5">
    <location>
        <begin position="315"/>
        <end position="334"/>
    </location>
</feature>
<feature type="transmembrane region" description="Helical" evidence="5">
    <location>
        <begin position="355"/>
        <end position="371"/>
    </location>
</feature>
<feature type="transmembrane region" description="Helical" evidence="5">
    <location>
        <begin position="290"/>
        <end position="309"/>
    </location>
</feature>
<name>A0AAU6SCL1_9MICO</name>
<dbReference type="PROSITE" id="PS50850">
    <property type="entry name" value="MFS"/>
    <property type="match status" value="1"/>
</dbReference>
<evidence type="ECO:0000313" key="7">
    <source>
        <dbReference type="EMBL" id="WZO34618.1"/>
    </source>
</evidence>
<dbReference type="InterPro" id="IPR020846">
    <property type="entry name" value="MFS_dom"/>
</dbReference>
<accession>A0AAU6SCL1</accession>
<keyword evidence="2 5" id="KW-0812">Transmembrane</keyword>
<dbReference type="RefSeq" id="WP_349425497.1">
    <property type="nucleotide sequence ID" value="NZ_CP151632.1"/>
</dbReference>
<dbReference type="InterPro" id="IPR011701">
    <property type="entry name" value="MFS"/>
</dbReference>
<feature type="transmembrane region" description="Helical" evidence="5">
    <location>
        <begin position="220"/>
        <end position="246"/>
    </location>
</feature>
<evidence type="ECO:0000256" key="3">
    <source>
        <dbReference type="ARBA" id="ARBA00022989"/>
    </source>
</evidence>
<feature type="transmembrane region" description="Helical" evidence="5">
    <location>
        <begin position="53"/>
        <end position="75"/>
    </location>
</feature>
<keyword evidence="4 5" id="KW-0472">Membrane</keyword>